<keyword evidence="5" id="KW-0472">Membrane</keyword>
<accession>A0A3B0QUH5</accession>
<proteinExistence type="predicted"/>
<keyword evidence="2" id="KW-0813">Transport</keyword>
<dbReference type="PANTHER" id="PTHR40980:SF5">
    <property type="entry name" value="TONB-DEPENDENT RECEPTOR"/>
    <property type="match status" value="1"/>
</dbReference>
<feature type="domain" description="TonB-dependent receptor plug" evidence="8">
    <location>
        <begin position="160"/>
        <end position="256"/>
    </location>
</feature>
<organism evidence="9">
    <name type="scientific">hydrothermal vent metagenome</name>
    <dbReference type="NCBI Taxonomy" id="652676"/>
    <lineage>
        <taxon>unclassified sequences</taxon>
        <taxon>metagenomes</taxon>
        <taxon>ecological metagenomes</taxon>
    </lineage>
</organism>
<dbReference type="Gene3D" id="2.40.170.20">
    <property type="entry name" value="TonB-dependent receptor, beta-barrel domain"/>
    <property type="match status" value="1"/>
</dbReference>
<dbReference type="SUPFAM" id="SSF49464">
    <property type="entry name" value="Carboxypeptidase regulatory domain-like"/>
    <property type="match status" value="1"/>
</dbReference>
<sequence>MLPRFNLQLTSSLHSVGFFVTRNYTKQMRRITLLFLICITTLTYAQNTGSIKGKLIDKEYNNEPLAFANILIKGTTTGTTSDIDGLYAFNDLQLGEYTLIFSFVGYETQEIITTVTSGNTTEVNVTMVASTAALDQIVITTTTKRESEVALLLEQKKAVEIKQSIGAEELARKGVSDAAGAVAKISGVSKQEGSSNVYVRGLGDRYQNTTLNGLSLPSNDINKKNIDLNLFASDIIQNVSISKTYASKFYGDFSAGNIDISSKEYKGNGFFDVFTGSGINTRAVGKNFVRSEGTGYFGYYGRYKRDPFAVILSHGVDPVNAGAPINISYGASAGKSFDFKNGSRLSLFATASFKNNYEYRNGRQTDFTTVFKKVFPETEVFEYSTTTTAMANINFRLDDVSKFKFNSLFISNSSNQVGYYGVNGQGQNRDAILNTDEGFYQMNVQFNQDIILVNQLIGTHKFDENLKLDWAVGYNKVFSDEPDRKRISLENYQYSLDNDPSTNPTFYNNIPFDNQRYFQKIEDDEFNSRINLAYTISDALKLNFGYNERNKKRDFENIRYGYDIIDTGFQITDVNNFNSIFNVENLAINGNNGIYRTFVFNAINPPQIGQYNRPGLLENSYRGNLDVYAGYTNAEFNISEKLLIVPGLRVESYKQRIDYNVINLPNDDPGFRETQSTFFLPSLNVKYTLKENQNLRFSASKTVSVPEFKEMAPYVYEGVTERIGGNPDLLNNPSFSKIYNIDVKYEWFISKSELFSIGGFGKQINDPINLVIANDATGTQRYFRTGDKATILGVELELRKQLIANEDEDSELSAGFNATYMHTKQDLKSSSGLYSSTLDRTDKLQGASPLIINADINYSPTFGTFKPVANLVYSYFSNRISALGSGQLGNIIEKSVSVLDLILKSEINEHLEISFSAKNILDPSIKRVRENTSFGDVILSEYNRGMDLSLQFKYKF</sequence>
<keyword evidence="3" id="KW-0812">Transmembrane</keyword>
<evidence type="ECO:0000313" key="9">
    <source>
        <dbReference type="EMBL" id="VAV83961.1"/>
    </source>
</evidence>
<dbReference type="InterPro" id="IPR039426">
    <property type="entry name" value="TonB-dep_rcpt-like"/>
</dbReference>
<comment type="subcellular location">
    <subcellularLocation>
        <location evidence="1">Cell outer membrane</location>
        <topology evidence="1">Multi-pass membrane protein</topology>
    </subcellularLocation>
</comment>
<dbReference type="InterPro" id="IPR012910">
    <property type="entry name" value="Plug_dom"/>
</dbReference>
<reference evidence="9" key="1">
    <citation type="submission" date="2018-06" db="EMBL/GenBank/DDBJ databases">
        <authorList>
            <person name="Zhirakovskaya E."/>
        </authorList>
    </citation>
    <scope>NUCLEOTIDE SEQUENCE</scope>
</reference>
<evidence type="ECO:0000256" key="6">
    <source>
        <dbReference type="ARBA" id="ARBA00023237"/>
    </source>
</evidence>
<evidence type="ECO:0000259" key="8">
    <source>
        <dbReference type="Pfam" id="PF07715"/>
    </source>
</evidence>
<dbReference type="InterPro" id="IPR000531">
    <property type="entry name" value="Beta-barrel_TonB"/>
</dbReference>
<keyword evidence="4" id="KW-0798">TonB box</keyword>
<dbReference type="Pfam" id="PF00593">
    <property type="entry name" value="TonB_dep_Rec_b-barrel"/>
    <property type="match status" value="1"/>
</dbReference>
<evidence type="ECO:0000256" key="3">
    <source>
        <dbReference type="ARBA" id="ARBA00022692"/>
    </source>
</evidence>
<evidence type="ECO:0000256" key="4">
    <source>
        <dbReference type="ARBA" id="ARBA00023077"/>
    </source>
</evidence>
<evidence type="ECO:0000256" key="1">
    <source>
        <dbReference type="ARBA" id="ARBA00004571"/>
    </source>
</evidence>
<dbReference type="AlphaFoldDB" id="A0A3B0QUH5"/>
<dbReference type="Gene3D" id="2.60.40.1120">
    <property type="entry name" value="Carboxypeptidase-like, regulatory domain"/>
    <property type="match status" value="1"/>
</dbReference>
<dbReference type="InterPro" id="IPR037066">
    <property type="entry name" value="Plug_dom_sf"/>
</dbReference>
<dbReference type="InterPro" id="IPR008969">
    <property type="entry name" value="CarboxyPept-like_regulatory"/>
</dbReference>
<name>A0A3B0QUH5_9ZZZZ</name>
<dbReference type="EMBL" id="UOEB01000119">
    <property type="protein sequence ID" value="VAV83961.1"/>
    <property type="molecule type" value="Genomic_DNA"/>
</dbReference>
<keyword evidence="6" id="KW-0998">Cell outer membrane</keyword>
<evidence type="ECO:0000256" key="2">
    <source>
        <dbReference type="ARBA" id="ARBA00022448"/>
    </source>
</evidence>
<evidence type="ECO:0000259" key="7">
    <source>
        <dbReference type="Pfam" id="PF00593"/>
    </source>
</evidence>
<dbReference type="InterPro" id="IPR036942">
    <property type="entry name" value="Beta-barrel_TonB_sf"/>
</dbReference>
<dbReference type="Gene3D" id="2.170.130.10">
    <property type="entry name" value="TonB-dependent receptor, plug domain"/>
    <property type="match status" value="1"/>
</dbReference>
<dbReference type="Pfam" id="PF13715">
    <property type="entry name" value="CarbopepD_reg_2"/>
    <property type="match status" value="1"/>
</dbReference>
<protein>
    <submittedName>
        <fullName evidence="9">TonB-dependent receptor</fullName>
    </submittedName>
</protein>
<dbReference type="PROSITE" id="PS52016">
    <property type="entry name" value="TONB_DEPENDENT_REC_3"/>
    <property type="match status" value="1"/>
</dbReference>
<dbReference type="SUPFAM" id="SSF56935">
    <property type="entry name" value="Porins"/>
    <property type="match status" value="1"/>
</dbReference>
<dbReference type="Pfam" id="PF07715">
    <property type="entry name" value="Plug"/>
    <property type="match status" value="1"/>
</dbReference>
<keyword evidence="9" id="KW-0675">Receptor</keyword>
<dbReference type="PANTHER" id="PTHR40980">
    <property type="entry name" value="PLUG DOMAIN-CONTAINING PROTEIN"/>
    <property type="match status" value="1"/>
</dbReference>
<gene>
    <name evidence="9" type="ORF">MNBD_BACTEROID02-1073</name>
</gene>
<feature type="domain" description="TonB-dependent receptor-like beta-barrel" evidence="7">
    <location>
        <begin position="483"/>
        <end position="920"/>
    </location>
</feature>
<dbReference type="GO" id="GO:0009279">
    <property type="term" value="C:cell outer membrane"/>
    <property type="evidence" value="ECO:0007669"/>
    <property type="project" value="UniProtKB-SubCell"/>
</dbReference>
<evidence type="ECO:0000256" key="5">
    <source>
        <dbReference type="ARBA" id="ARBA00023136"/>
    </source>
</evidence>